<evidence type="ECO:0000313" key="7">
    <source>
        <dbReference type="EMBL" id="RJP21703.1"/>
    </source>
</evidence>
<organism evidence="7 8">
    <name type="scientific">Abyssobacteria bacterium (strain SURF_5)</name>
    <dbReference type="NCBI Taxonomy" id="2093360"/>
    <lineage>
        <taxon>Bacteria</taxon>
        <taxon>Pseudomonadati</taxon>
        <taxon>Candidatus Hydrogenedentota</taxon>
        <taxon>Candidatus Abyssobacteria</taxon>
    </lineage>
</organism>
<name>A0A3A4NM13_ABYX5</name>
<evidence type="ECO:0000256" key="3">
    <source>
        <dbReference type="ARBA" id="ARBA00023163"/>
    </source>
</evidence>
<dbReference type="GO" id="GO:0000976">
    <property type="term" value="F:transcription cis-regulatory region binding"/>
    <property type="evidence" value="ECO:0007669"/>
    <property type="project" value="TreeGrafter"/>
</dbReference>
<dbReference type="InterPro" id="IPR050109">
    <property type="entry name" value="HTH-type_TetR-like_transc_reg"/>
</dbReference>
<evidence type="ECO:0000256" key="4">
    <source>
        <dbReference type="PROSITE-ProRule" id="PRU00335"/>
    </source>
</evidence>
<dbReference type="AlphaFoldDB" id="A0A3A4NM13"/>
<evidence type="ECO:0000259" key="6">
    <source>
        <dbReference type="PROSITE" id="PS50977"/>
    </source>
</evidence>
<feature type="domain" description="HTH tetR-type" evidence="6">
    <location>
        <begin position="28"/>
        <end position="88"/>
    </location>
</feature>
<dbReference type="PROSITE" id="PS50977">
    <property type="entry name" value="HTH_TETR_2"/>
    <property type="match status" value="1"/>
</dbReference>
<feature type="DNA-binding region" description="H-T-H motif" evidence="4">
    <location>
        <begin position="51"/>
        <end position="70"/>
    </location>
</feature>
<accession>A0A3A4NM13</accession>
<evidence type="ECO:0000256" key="2">
    <source>
        <dbReference type="ARBA" id="ARBA00023125"/>
    </source>
</evidence>
<dbReference type="SUPFAM" id="SSF46689">
    <property type="entry name" value="Homeodomain-like"/>
    <property type="match status" value="1"/>
</dbReference>
<protein>
    <submittedName>
        <fullName evidence="7">TetR/AcrR family transcriptional regulator</fullName>
    </submittedName>
</protein>
<dbReference type="Pfam" id="PF00440">
    <property type="entry name" value="TetR_N"/>
    <property type="match status" value="1"/>
</dbReference>
<reference evidence="7 8" key="1">
    <citation type="journal article" date="2017" name="ISME J.">
        <title>Energy and carbon metabolisms in a deep terrestrial subsurface fluid microbial community.</title>
        <authorList>
            <person name="Momper L."/>
            <person name="Jungbluth S.P."/>
            <person name="Lee M.D."/>
            <person name="Amend J.P."/>
        </authorList>
    </citation>
    <scope>NUCLEOTIDE SEQUENCE [LARGE SCALE GENOMIC DNA]</scope>
    <source>
        <strain evidence="7">SURF_5</strain>
    </source>
</reference>
<dbReference type="GO" id="GO:0003700">
    <property type="term" value="F:DNA-binding transcription factor activity"/>
    <property type="evidence" value="ECO:0007669"/>
    <property type="project" value="TreeGrafter"/>
</dbReference>
<gene>
    <name evidence="7" type="ORF">C4520_09265</name>
</gene>
<dbReference type="Gene3D" id="1.10.10.60">
    <property type="entry name" value="Homeodomain-like"/>
    <property type="match status" value="1"/>
</dbReference>
<dbReference type="Proteomes" id="UP000265882">
    <property type="component" value="Unassembled WGS sequence"/>
</dbReference>
<proteinExistence type="predicted"/>
<dbReference type="EMBL" id="QZKU01000065">
    <property type="protein sequence ID" value="RJP21703.1"/>
    <property type="molecule type" value="Genomic_DNA"/>
</dbReference>
<dbReference type="InterPro" id="IPR041490">
    <property type="entry name" value="KstR2_TetR_C"/>
</dbReference>
<dbReference type="InterPro" id="IPR009057">
    <property type="entry name" value="Homeodomain-like_sf"/>
</dbReference>
<dbReference type="Pfam" id="PF17932">
    <property type="entry name" value="TetR_C_24"/>
    <property type="match status" value="1"/>
</dbReference>
<evidence type="ECO:0000256" key="5">
    <source>
        <dbReference type="SAM" id="MobiDB-lite"/>
    </source>
</evidence>
<keyword evidence="1" id="KW-0805">Transcription regulation</keyword>
<dbReference type="PANTHER" id="PTHR30055:SF234">
    <property type="entry name" value="HTH-TYPE TRANSCRIPTIONAL REGULATOR BETI"/>
    <property type="match status" value="1"/>
</dbReference>
<feature type="compositionally biased region" description="Low complexity" evidence="5">
    <location>
        <begin position="7"/>
        <end position="28"/>
    </location>
</feature>
<dbReference type="Gene3D" id="1.10.357.10">
    <property type="entry name" value="Tetracycline Repressor, domain 2"/>
    <property type="match status" value="1"/>
</dbReference>
<dbReference type="InterPro" id="IPR001647">
    <property type="entry name" value="HTH_TetR"/>
</dbReference>
<dbReference type="PANTHER" id="PTHR30055">
    <property type="entry name" value="HTH-TYPE TRANSCRIPTIONAL REGULATOR RUTR"/>
    <property type="match status" value="1"/>
</dbReference>
<comment type="caution">
    <text evidence="7">The sequence shown here is derived from an EMBL/GenBank/DDBJ whole genome shotgun (WGS) entry which is preliminary data.</text>
</comment>
<feature type="region of interest" description="Disordered" evidence="5">
    <location>
        <begin position="1"/>
        <end position="29"/>
    </location>
</feature>
<keyword evidence="2 4" id="KW-0238">DNA-binding</keyword>
<dbReference type="SUPFAM" id="SSF48498">
    <property type="entry name" value="Tetracyclin repressor-like, C-terminal domain"/>
    <property type="match status" value="1"/>
</dbReference>
<keyword evidence="3" id="KW-0804">Transcription</keyword>
<sequence length="227" mass="25025">MSEHSLTRAPTTRPMRTASSKNKAASASETKQKIVDATLAIAAEKGFDQATTAEIARKAGVAEGSIYNYFRTKDDLLIHTVTCFAGSYLSALVDALSNEPPGLQKLDRLISFHFHFFTKEGNIFQIIYGKRPGAKVQMARILHVAVAPYASLIAGVISEGIELGRIKKVDPQIAASFLLGGMQLTLLRRYFDPGTFSPEQAVDEIKQIYLEGLLQVRQQGKEQEHER</sequence>
<dbReference type="InterPro" id="IPR023772">
    <property type="entry name" value="DNA-bd_HTH_TetR-type_CS"/>
</dbReference>
<evidence type="ECO:0000256" key="1">
    <source>
        <dbReference type="ARBA" id="ARBA00023015"/>
    </source>
</evidence>
<dbReference type="PRINTS" id="PR00455">
    <property type="entry name" value="HTHTETR"/>
</dbReference>
<dbReference type="InterPro" id="IPR036271">
    <property type="entry name" value="Tet_transcr_reg_TetR-rel_C_sf"/>
</dbReference>
<evidence type="ECO:0000313" key="8">
    <source>
        <dbReference type="Proteomes" id="UP000265882"/>
    </source>
</evidence>
<dbReference type="PROSITE" id="PS01081">
    <property type="entry name" value="HTH_TETR_1"/>
    <property type="match status" value="1"/>
</dbReference>